<evidence type="ECO:0000259" key="7">
    <source>
        <dbReference type="PROSITE" id="PS50011"/>
    </source>
</evidence>
<dbReference type="EMBL" id="HE612863">
    <property type="protein sequence ID" value="CCE64356.1"/>
    <property type="molecule type" value="Genomic_DNA"/>
</dbReference>
<feature type="compositionally biased region" description="Low complexity" evidence="6">
    <location>
        <begin position="618"/>
        <end position="630"/>
    </location>
</feature>
<dbReference type="PROSITE" id="PS50011">
    <property type="entry name" value="PROTEIN_KINASE_DOM"/>
    <property type="match status" value="1"/>
</dbReference>
<feature type="compositionally biased region" description="Polar residues" evidence="6">
    <location>
        <begin position="478"/>
        <end position="493"/>
    </location>
</feature>
<evidence type="ECO:0000256" key="3">
    <source>
        <dbReference type="ARBA" id="ARBA00022741"/>
    </source>
</evidence>
<dbReference type="RefSeq" id="XP_003686790.1">
    <property type="nucleotide sequence ID" value="XM_003686742.1"/>
</dbReference>
<feature type="compositionally biased region" description="Basic and acidic residues" evidence="6">
    <location>
        <begin position="439"/>
        <end position="458"/>
    </location>
</feature>
<organism evidence="8 9">
    <name type="scientific">Tetrapisispora phaffii (strain ATCC 24235 / CBS 4417 / NBRC 1672 / NRRL Y-8282 / UCD 70-5)</name>
    <name type="common">Yeast</name>
    <name type="synonym">Fabospora phaffii</name>
    <dbReference type="NCBI Taxonomy" id="1071381"/>
    <lineage>
        <taxon>Eukaryota</taxon>
        <taxon>Fungi</taxon>
        <taxon>Dikarya</taxon>
        <taxon>Ascomycota</taxon>
        <taxon>Saccharomycotina</taxon>
        <taxon>Saccharomycetes</taxon>
        <taxon>Saccharomycetales</taxon>
        <taxon>Saccharomycetaceae</taxon>
        <taxon>Tetrapisispora</taxon>
    </lineage>
</organism>
<dbReference type="OMA" id="KSFCYFA"/>
<gene>
    <name evidence="8" type="primary">TPHA0H01500</name>
    <name evidence="8" type="ordered locus">TPHA_0H01500</name>
</gene>
<feature type="compositionally biased region" description="Polar residues" evidence="6">
    <location>
        <begin position="784"/>
        <end position="796"/>
    </location>
</feature>
<dbReference type="PROSITE" id="PS00108">
    <property type="entry name" value="PROTEIN_KINASE_ST"/>
    <property type="match status" value="1"/>
</dbReference>
<evidence type="ECO:0000256" key="4">
    <source>
        <dbReference type="ARBA" id="ARBA00022777"/>
    </source>
</evidence>
<feature type="region of interest" description="Disordered" evidence="6">
    <location>
        <begin position="605"/>
        <end position="673"/>
    </location>
</feature>
<feature type="domain" description="Protein kinase" evidence="7">
    <location>
        <begin position="18"/>
        <end position="326"/>
    </location>
</feature>
<name>G8BX52_TETPH</name>
<dbReference type="GO" id="GO:0005776">
    <property type="term" value="C:autophagosome"/>
    <property type="evidence" value="ECO:0007669"/>
    <property type="project" value="TreeGrafter"/>
</dbReference>
<dbReference type="AlphaFoldDB" id="G8BX52"/>
<dbReference type="GO" id="GO:0005524">
    <property type="term" value="F:ATP binding"/>
    <property type="evidence" value="ECO:0007669"/>
    <property type="project" value="UniProtKB-KW"/>
</dbReference>
<dbReference type="Proteomes" id="UP000005666">
    <property type="component" value="Chromosome 8"/>
</dbReference>
<keyword evidence="2" id="KW-0808">Transferase</keyword>
<dbReference type="GO" id="GO:0016020">
    <property type="term" value="C:membrane"/>
    <property type="evidence" value="ECO:0007669"/>
    <property type="project" value="TreeGrafter"/>
</dbReference>
<dbReference type="EC" id="2.7.11.1" evidence="1"/>
<sequence length="995" mass="113234">MSLSYSIYKEGGLLNDRYQKIEDISEGSYGYVSLANDVKEKRLVAVKYIFKLDEDDDGEKDDDDDSDCPSVCDSSIEKRQQLVNNRNSRISSKIRSKFYENVCLEAVYEVDIQLKIGQHKNIVSLLDYFDSYIILEYCSGGDLYEAIKDDIVPRKTVSIVKIFNQIMDAVEFVHSKSIYHRDIKPENILISGIDWNIKLTDWGLATTEKTSLDRNVGSERYMAPELFESNLDLQERKEPYDCSKVDIWAMGIVFLNIVFQKNPFSVANQTDKSFCYFAGNREALFDVFSTMSYDFFQVLRYSLTIDPLNRNLLSMRNELNGLSEFTMDDEYYNNLGSDNYTAVSDSGDYMKYSDVSSSTTAVNDKFLLNDTKAFDKQIPFSLPNPIPAMTLSTSVDAEPILINNARTGSPTVSTVSSNSENSNQNNTSTAYSTNNTSRELSREKYQNKDGKVNHENSKARAKSVPKFRFNKRSHPKPETTNQGNTQHGLNHTKQTNRRKSFNDVGFRFNNNYGNKNHNNTNNINNYNKFPRAIKIQRRKKKPIIKNSRKPLGLPTPNSHMNNFFNEYKSKDNFNTSDFFTPPTLHNRYIEGIFNNNNRSHDYNKFQHGKLHNNSNKLSYNYHNNSVSSSKNQRRPSTTGSITGSEAINYIRNRGHSRNNSSNNPHVSPGRYIPPNLRITSLYSGENSTPKNISEVLDIPPPSTYHEQFLSNTNGSNNNGEPDLDDVLFTLEENDYDFVKDMDSLSLNNNVNSQSGTNLVPDLLKTNHVSTSIQQPAARSYNGVLRNSTTGGDNNSQDSRRRSSSHKYKAGVYVPPHHRRLSAEPSYDETLSVPPNGIAVTNTNNPYYNQRRPSLTPSPRSNASQWTNSVLQRSDRTSDNISSSLDQRFMAKSGRASPFPLINHASSTTAVQNRDVFAEDNDALVFEDDDDELDENGMVDKRAMFGPYEIYDQNVTEPSTNKQKDRTARKSSLLQDQAVNSLEEYKNNWLMLQQQD</sequence>
<keyword evidence="4" id="KW-0418">Kinase</keyword>
<dbReference type="InterPro" id="IPR011009">
    <property type="entry name" value="Kinase-like_dom_sf"/>
</dbReference>
<feature type="compositionally biased region" description="Low complexity" evidence="6">
    <location>
        <begin position="407"/>
        <end position="437"/>
    </location>
</feature>
<dbReference type="Gene3D" id="3.30.200.20">
    <property type="entry name" value="Phosphorylase Kinase, domain 1"/>
    <property type="match status" value="1"/>
</dbReference>
<accession>G8BX52</accession>
<dbReference type="GO" id="GO:0016242">
    <property type="term" value="P:negative regulation of macroautophagy"/>
    <property type="evidence" value="ECO:0007669"/>
    <property type="project" value="EnsemblFungi"/>
</dbReference>
<feature type="region of interest" description="Disordered" evidence="6">
    <location>
        <begin position="406"/>
        <end position="500"/>
    </location>
</feature>
<dbReference type="PANTHER" id="PTHR24348:SF22">
    <property type="entry name" value="NON-SPECIFIC SERINE_THREONINE PROTEIN KINASE"/>
    <property type="match status" value="1"/>
</dbReference>
<dbReference type="CDD" id="cd13993">
    <property type="entry name" value="STKc_Pat1_like"/>
    <property type="match status" value="1"/>
</dbReference>
<dbReference type="InterPro" id="IPR000719">
    <property type="entry name" value="Prot_kinase_dom"/>
</dbReference>
<feature type="region of interest" description="Disordered" evidence="6">
    <location>
        <begin position="952"/>
        <end position="972"/>
    </location>
</feature>
<dbReference type="eggNOG" id="KOG0583">
    <property type="taxonomic scope" value="Eukaryota"/>
</dbReference>
<dbReference type="GO" id="GO:0008104">
    <property type="term" value="P:intracellular protein localization"/>
    <property type="evidence" value="ECO:0007669"/>
    <property type="project" value="EnsemblFungi"/>
</dbReference>
<dbReference type="GO" id="GO:0000045">
    <property type="term" value="P:autophagosome assembly"/>
    <property type="evidence" value="ECO:0007669"/>
    <property type="project" value="TreeGrafter"/>
</dbReference>
<protein>
    <recommendedName>
        <fullName evidence="1">non-specific serine/threonine protein kinase</fullName>
        <ecNumber evidence="1">2.7.11.1</ecNumber>
    </recommendedName>
</protein>
<dbReference type="OrthoDB" id="4062651at2759"/>
<evidence type="ECO:0000256" key="5">
    <source>
        <dbReference type="ARBA" id="ARBA00022840"/>
    </source>
</evidence>
<reference evidence="8 9" key="1">
    <citation type="journal article" date="2011" name="Proc. Natl. Acad. Sci. U.S.A.">
        <title>Evolutionary erosion of yeast sex chromosomes by mating-type switching accidents.</title>
        <authorList>
            <person name="Gordon J.L."/>
            <person name="Armisen D."/>
            <person name="Proux-Wera E."/>
            <person name="Oheigeartaigh S.S."/>
            <person name="Byrne K.P."/>
            <person name="Wolfe K.H."/>
        </authorList>
    </citation>
    <scope>NUCLEOTIDE SEQUENCE [LARGE SCALE GENOMIC DNA]</scope>
    <source>
        <strain evidence="9">ATCC 24235 / CBS 4417 / NBRC 1672 / NRRL Y-8282 / UCD 70-5</strain>
    </source>
</reference>
<evidence type="ECO:0000256" key="6">
    <source>
        <dbReference type="SAM" id="MobiDB-lite"/>
    </source>
</evidence>
<evidence type="ECO:0000256" key="1">
    <source>
        <dbReference type="ARBA" id="ARBA00012513"/>
    </source>
</evidence>
<feature type="compositionally biased region" description="Basic residues" evidence="6">
    <location>
        <begin position="459"/>
        <end position="474"/>
    </location>
</feature>
<dbReference type="KEGG" id="tpf:TPHA_0H01500"/>
<dbReference type="PANTHER" id="PTHR24348">
    <property type="entry name" value="SERINE/THREONINE-PROTEIN KINASE UNC-51-RELATED"/>
    <property type="match status" value="1"/>
</dbReference>
<feature type="compositionally biased region" description="Polar residues" evidence="6">
    <location>
        <begin position="634"/>
        <end position="645"/>
    </location>
</feature>
<dbReference type="InterPro" id="IPR008271">
    <property type="entry name" value="Ser/Thr_kinase_AS"/>
</dbReference>
<dbReference type="InterPro" id="IPR045269">
    <property type="entry name" value="Atg1-like"/>
</dbReference>
<dbReference type="GeneID" id="11533842"/>
<dbReference type="GO" id="GO:0000407">
    <property type="term" value="C:phagophore assembly site"/>
    <property type="evidence" value="ECO:0007669"/>
    <property type="project" value="TreeGrafter"/>
</dbReference>
<feature type="region of interest" description="Disordered" evidence="6">
    <location>
        <begin position="770"/>
        <end position="882"/>
    </location>
</feature>
<feature type="compositionally biased region" description="Polar residues" evidence="6">
    <location>
        <begin position="838"/>
        <end position="871"/>
    </location>
</feature>
<dbReference type="HOGENOM" id="CLU_008377_0_0_1"/>
<keyword evidence="5" id="KW-0067">ATP-binding</keyword>
<dbReference type="Gene3D" id="1.10.510.10">
    <property type="entry name" value="Transferase(Phosphotransferase) domain 1"/>
    <property type="match status" value="1"/>
</dbReference>
<dbReference type="SUPFAM" id="SSF56112">
    <property type="entry name" value="Protein kinase-like (PK-like)"/>
    <property type="match status" value="1"/>
</dbReference>
<dbReference type="GO" id="GO:0005634">
    <property type="term" value="C:nucleus"/>
    <property type="evidence" value="ECO:0007669"/>
    <property type="project" value="EnsemblFungi"/>
</dbReference>
<dbReference type="GO" id="GO:0043555">
    <property type="term" value="P:regulation of translation in response to stress"/>
    <property type="evidence" value="ECO:0007669"/>
    <property type="project" value="EnsemblFungi"/>
</dbReference>
<dbReference type="GO" id="GO:0004674">
    <property type="term" value="F:protein serine/threonine kinase activity"/>
    <property type="evidence" value="ECO:0007669"/>
    <property type="project" value="UniProtKB-EC"/>
</dbReference>
<dbReference type="GO" id="GO:0031929">
    <property type="term" value="P:TOR signaling"/>
    <property type="evidence" value="ECO:0007669"/>
    <property type="project" value="EnsemblFungi"/>
</dbReference>
<keyword evidence="3" id="KW-0547">Nucleotide-binding</keyword>
<keyword evidence="9" id="KW-1185">Reference proteome</keyword>
<dbReference type="FunFam" id="1.10.510.10:FF:000942">
    <property type="entry name" value="Serine/threonine-protein kinase KSP1"/>
    <property type="match status" value="1"/>
</dbReference>
<dbReference type="Pfam" id="PF00069">
    <property type="entry name" value="Pkinase"/>
    <property type="match status" value="1"/>
</dbReference>
<dbReference type="GO" id="GO:0005829">
    <property type="term" value="C:cytosol"/>
    <property type="evidence" value="ECO:0007669"/>
    <property type="project" value="TreeGrafter"/>
</dbReference>
<dbReference type="STRING" id="1071381.G8BX52"/>
<evidence type="ECO:0000313" key="8">
    <source>
        <dbReference type="EMBL" id="CCE64356.1"/>
    </source>
</evidence>
<dbReference type="SMART" id="SM00220">
    <property type="entry name" value="S_TKc"/>
    <property type="match status" value="1"/>
</dbReference>
<proteinExistence type="predicted"/>
<dbReference type="GO" id="GO:2000220">
    <property type="term" value="P:regulation of pseudohyphal growth"/>
    <property type="evidence" value="ECO:0007669"/>
    <property type="project" value="EnsemblFungi"/>
</dbReference>
<evidence type="ECO:0000256" key="2">
    <source>
        <dbReference type="ARBA" id="ARBA00022679"/>
    </source>
</evidence>
<dbReference type="GO" id="GO:0010494">
    <property type="term" value="C:cytoplasmic stress granule"/>
    <property type="evidence" value="ECO:0007669"/>
    <property type="project" value="EnsemblFungi"/>
</dbReference>
<evidence type="ECO:0000313" key="9">
    <source>
        <dbReference type="Proteomes" id="UP000005666"/>
    </source>
</evidence>